<dbReference type="AlphaFoldDB" id="A0A6J4M554"/>
<evidence type="ECO:0000313" key="6">
    <source>
        <dbReference type="EMBL" id="CAA9350547.1"/>
    </source>
</evidence>
<accession>A0A6J4M554</accession>
<dbReference type="GO" id="GO:0005524">
    <property type="term" value="F:ATP binding"/>
    <property type="evidence" value="ECO:0007669"/>
    <property type="project" value="UniProtKB-KW"/>
</dbReference>
<dbReference type="GO" id="GO:0042398">
    <property type="term" value="P:modified amino acid biosynthetic process"/>
    <property type="evidence" value="ECO:0007669"/>
    <property type="project" value="InterPro"/>
</dbReference>
<evidence type="ECO:0000256" key="2">
    <source>
        <dbReference type="ARBA" id="ARBA00022741"/>
    </source>
</evidence>
<dbReference type="InterPro" id="IPR050141">
    <property type="entry name" value="GCL_type2/YbdK_subfam"/>
</dbReference>
<dbReference type="InterPro" id="IPR006336">
    <property type="entry name" value="GCS2"/>
</dbReference>
<sequence>MTDVGATLGVEEEYHLVDASTMVLADAPGVVPEAIGLLGERAQGEISTSQLEVATSVLTSLTDLRTELGRLRRTADTAAQRHGCRILATGTHPFGTWRDQRRTADARYDELEDRFGLLALQQLITGTHVHIGVPDGDLAVQVLDRLRPDLPVLLALSGSSPYWEGLDTDYASYRTQWYARFPVTGSPELLGDRTTYDRLVADLVVSGVVRDASHLYWDARVSTRFPTVEVRIADTCPRLDDVVLQAGLTRALVRTAAAAAVDGTPFPTPRPELVRAARWGAARHGLEDRLLDLHTLSRRPAAEVVRSLLHRLRDDLESAGEWDEVHALAEQALARGTSAAEQRRALARTGDLAEVVRGLVRQAVPD</sequence>
<dbReference type="InterPro" id="IPR014746">
    <property type="entry name" value="Gln_synth/guanido_kin_cat_dom"/>
</dbReference>
<dbReference type="SUPFAM" id="SSF55931">
    <property type="entry name" value="Glutamine synthetase/guanido kinase"/>
    <property type="match status" value="1"/>
</dbReference>
<gene>
    <name evidence="6" type="ORF">AVDCRST_MAG16-2345</name>
</gene>
<name>A0A6J4M554_9ACTN</name>
<keyword evidence="2 5" id="KW-0547">Nucleotide-binding</keyword>
<dbReference type="EC" id="6.3.2.2" evidence="5"/>
<dbReference type="EMBL" id="CADCUE010000217">
    <property type="protein sequence ID" value="CAA9350547.1"/>
    <property type="molecule type" value="Genomic_DNA"/>
</dbReference>
<evidence type="ECO:0000256" key="4">
    <source>
        <dbReference type="ARBA" id="ARBA00048819"/>
    </source>
</evidence>
<evidence type="ECO:0000256" key="3">
    <source>
        <dbReference type="ARBA" id="ARBA00022840"/>
    </source>
</evidence>
<comment type="catalytic activity">
    <reaction evidence="4 5">
        <text>L-cysteine + L-glutamate + ATP = gamma-L-glutamyl-L-cysteine + ADP + phosphate + H(+)</text>
        <dbReference type="Rhea" id="RHEA:13285"/>
        <dbReference type="ChEBI" id="CHEBI:15378"/>
        <dbReference type="ChEBI" id="CHEBI:29985"/>
        <dbReference type="ChEBI" id="CHEBI:30616"/>
        <dbReference type="ChEBI" id="CHEBI:35235"/>
        <dbReference type="ChEBI" id="CHEBI:43474"/>
        <dbReference type="ChEBI" id="CHEBI:58173"/>
        <dbReference type="ChEBI" id="CHEBI:456216"/>
        <dbReference type="EC" id="6.3.2.2"/>
    </reaction>
</comment>
<comment type="function">
    <text evidence="5">ATP-dependent carboxylate-amine ligase which exhibits weak glutamate--cysteine ligase activity.</text>
</comment>
<evidence type="ECO:0000256" key="5">
    <source>
        <dbReference type="HAMAP-Rule" id="MF_01609"/>
    </source>
</evidence>
<dbReference type="NCBIfam" id="TIGR02050">
    <property type="entry name" value="gshA_cyan_rel"/>
    <property type="match status" value="1"/>
</dbReference>
<dbReference type="GO" id="GO:0004357">
    <property type="term" value="F:glutamate-cysteine ligase activity"/>
    <property type="evidence" value="ECO:0007669"/>
    <property type="project" value="UniProtKB-EC"/>
</dbReference>
<proteinExistence type="inferred from homology"/>
<keyword evidence="1 5" id="KW-0436">Ligase</keyword>
<protein>
    <recommendedName>
        <fullName evidence="5">Putative glutamate--cysteine ligase 2</fullName>
        <ecNumber evidence="5">6.3.2.2</ecNumber>
    </recommendedName>
    <alternativeName>
        <fullName evidence="5">Gamma-glutamylcysteine synthetase 2</fullName>
        <shortName evidence="5">GCS 2</shortName>
        <shortName evidence="5">Gamma-GCS 2</shortName>
    </alternativeName>
</protein>
<reference evidence="6" key="1">
    <citation type="submission" date="2020-02" db="EMBL/GenBank/DDBJ databases">
        <authorList>
            <person name="Meier V. D."/>
        </authorList>
    </citation>
    <scope>NUCLEOTIDE SEQUENCE</scope>
    <source>
        <strain evidence="6">AVDCRST_MAG16</strain>
    </source>
</reference>
<dbReference type="Pfam" id="PF04107">
    <property type="entry name" value="GCS2"/>
    <property type="match status" value="1"/>
</dbReference>
<evidence type="ECO:0000256" key="1">
    <source>
        <dbReference type="ARBA" id="ARBA00022598"/>
    </source>
</evidence>
<dbReference type="PANTHER" id="PTHR36510:SF1">
    <property type="entry name" value="GLUTAMATE--CYSTEINE LIGASE 2-RELATED"/>
    <property type="match status" value="1"/>
</dbReference>
<dbReference type="InterPro" id="IPR011793">
    <property type="entry name" value="YbdK"/>
</dbReference>
<keyword evidence="3 5" id="KW-0067">ATP-binding</keyword>
<comment type="similarity">
    <text evidence="5">Belongs to the glutamate--cysteine ligase type 2 family. YbdK subfamily.</text>
</comment>
<dbReference type="PANTHER" id="PTHR36510">
    <property type="entry name" value="GLUTAMATE--CYSTEINE LIGASE 2-RELATED"/>
    <property type="match status" value="1"/>
</dbReference>
<dbReference type="HAMAP" id="MF_01609">
    <property type="entry name" value="Glu_cys_ligase_2"/>
    <property type="match status" value="1"/>
</dbReference>
<dbReference type="NCBIfam" id="NF010041">
    <property type="entry name" value="PRK13517.1-1"/>
    <property type="match status" value="1"/>
</dbReference>
<dbReference type="Gene3D" id="3.30.590.20">
    <property type="match status" value="1"/>
</dbReference>
<organism evidence="6">
    <name type="scientific">uncultured Frankineae bacterium</name>
    <dbReference type="NCBI Taxonomy" id="437475"/>
    <lineage>
        <taxon>Bacteria</taxon>
        <taxon>Bacillati</taxon>
        <taxon>Actinomycetota</taxon>
        <taxon>Actinomycetes</taxon>
        <taxon>Frankiales</taxon>
        <taxon>environmental samples</taxon>
    </lineage>
</organism>